<protein>
    <submittedName>
        <fullName evidence="1">Uncharacterized protein</fullName>
    </submittedName>
</protein>
<dbReference type="Proteomes" id="UP000886520">
    <property type="component" value="Chromosome 21"/>
</dbReference>
<proteinExistence type="predicted"/>
<keyword evidence="2" id="KW-1185">Reference proteome</keyword>
<dbReference type="EMBL" id="JABFUD020000021">
    <property type="protein sequence ID" value="KAI5062905.1"/>
    <property type="molecule type" value="Genomic_DNA"/>
</dbReference>
<organism evidence="1 2">
    <name type="scientific">Adiantum capillus-veneris</name>
    <name type="common">Maidenhair fern</name>
    <dbReference type="NCBI Taxonomy" id="13818"/>
    <lineage>
        <taxon>Eukaryota</taxon>
        <taxon>Viridiplantae</taxon>
        <taxon>Streptophyta</taxon>
        <taxon>Embryophyta</taxon>
        <taxon>Tracheophyta</taxon>
        <taxon>Polypodiopsida</taxon>
        <taxon>Polypodiidae</taxon>
        <taxon>Polypodiales</taxon>
        <taxon>Pteridineae</taxon>
        <taxon>Pteridaceae</taxon>
        <taxon>Vittarioideae</taxon>
        <taxon>Adiantum</taxon>
    </lineage>
</organism>
<dbReference type="AlphaFoldDB" id="A0A9D4Z6J0"/>
<reference evidence="1" key="1">
    <citation type="submission" date="2021-01" db="EMBL/GenBank/DDBJ databases">
        <title>Adiantum capillus-veneris genome.</title>
        <authorList>
            <person name="Fang Y."/>
            <person name="Liao Q."/>
        </authorList>
    </citation>
    <scope>NUCLEOTIDE SEQUENCE</scope>
    <source>
        <strain evidence="1">H3</strain>
        <tissue evidence="1">Leaf</tissue>
    </source>
</reference>
<evidence type="ECO:0000313" key="1">
    <source>
        <dbReference type="EMBL" id="KAI5062905.1"/>
    </source>
</evidence>
<evidence type="ECO:0000313" key="2">
    <source>
        <dbReference type="Proteomes" id="UP000886520"/>
    </source>
</evidence>
<comment type="caution">
    <text evidence="1">The sequence shown here is derived from an EMBL/GenBank/DDBJ whole genome shotgun (WGS) entry which is preliminary data.</text>
</comment>
<sequence length="108" mass="11954">MELLLLPKCVRILIRKLCEENSDDLTPLALQKDMKGERYNSKSLFAGDGEQMGSSRLNNVVEESYGSSRFLDDEEGASAQNIVAAVAVAVAVAMEESYESKRFLLLHV</sequence>
<name>A0A9D4Z6J0_ADICA</name>
<gene>
    <name evidence="1" type="ORF">GOP47_0021452</name>
</gene>
<accession>A0A9D4Z6J0</accession>